<dbReference type="GO" id="GO:0016020">
    <property type="term" value="C:membrane"/>
    <property type="evidence" value="ECO:0007669"/>
    <property type="project" value="UniProtKB-SubCell"/>
</dbReference>
<reference evidence="8" key="1">
    <citation type="submission" date="2022-04" db="EMBL/GenBank/DDBJ databases">
        <title>Carnegiea gigantea Genome sequencing and assembly v2.</title>
        <authorList>
            <person name="Copetti D."/>
            <person name="Sanderson M.J."/>
            <person name="Burquez A."/>
            <person name="Wojciechowski M.F."/>
        </authorList>
    </citation>
    <scope>NUCLEOTIDE SEQUENCE</scope>
    <source>
        <strain evidence="8">SGP5-SGP5p</strain>
        <tissue evidence="8">Aerial part</tissue>
    </source>
</reference>
<evidence type="ECO:0000256" key="1">
    <source>
        <dbReference type="ARBA" id="ARBA00004141"/>
    </source>
</evidence>
<protein>
    <recommendedName>
        <fullName evidence="7">ABC transporter family G domain-containing protein</fullName>
    </recommendedName>
</protein>
<feature type="transmembrane region" description="Helical" evidence="6">
    <location>
        <begin position="195"/>
        <end position="213"/>
    </location>
</feature>
<keyword evidence="3 6" id="KW-0812">Transmembrane</keyword>
<dbReference type="OrthoDB" id="1499448at2759"/>
<dbReference type="PANTHER" id="PTHR48041">
    <property type="entry name" value="ABC TRANSPORTER G FAMILY MEMBER 28"/>
    <property type="match status" value="1"/>
</dbReference>
<dbReference type="Proteomes" id="UP001153076">
    <property type="component" value="Unassembled WGS sequence"/>
</dbReference>
<organism evidence="8 9">
    <name type="scientific">Carnegiea gigantea</name>
    <dbReference type="NCBI Taxonomy" id="171969"/>
    <lineage>
        <taxon>Eukaryota</taxon>
        <taxon>Viridiplantae</taxon>
        <taxon>Streptophyta</taxon>
        <taxon>Embryophyta</taxon>
        <taxon>Tracheophyta</taxon>
        <taxon>Spermatophyta</taxon>
        <taxon>Magnoliopsida</taxon>
        <taxon>eudicotyledons</taxon>
        <taxon>Gunneridae</taxon>
        <taxon>Pentapetalae</taxon>
        <taxon>Caryophyllales</taxon>
        <taxon>Cactineae</taxon>
        <taxon>Cactaceae</taxon>
        <taxon>Cactoideae</taxon>
        <taxon>Echinocereeae</taxon>
        <taxon>Carnegiea</taxon>
    </lineage>
</organism>
<gene>
    <name evidence="8" type="ORF">Cgig2_027866</name>
</gene>
<keyword evidence="9" id="KW-1185">Reference proteome</keyword>
<comment type="caution">
    <text evidence="8">The sequence shown here is derived from an EMBL/GenBank/DDBJ whole genome shotgun (WGS) entry which is preliminary data.</text>
</comment>
<dbReference type="InterPro" id="IPR043926">
    <property type="entry name" value="ABCG_dom"/>
</dbReference>
<name>A0A9Q1GPN3_9CARY</name>
<evidence type="ECO:0000256" key="6">
    <source>
        <dbReference type="SAM" id="Phobius"/>
    </source>
</evidence>
<dbReference type="GO" id="GO:0140359">
    <property type="term" value="F:ABC-type transporter activity"/>
    <property type="evidence" value="ECO:0007669"/>
    <property type="project" value="InterPro"/>
</dbReference>
<evidence type="ECO:0000313" key="9">
    <source>
        <dbReference type="Proteomes" id="UP001153076"/>
    </source>
</evidence>
<keyword evidence="2" id="KW-0813">Transport</keyword>
<dbReference type="Pfam" id="PF19055">
    <property type="entry name" value="ABC2_membrane_7"/>
    <property type="match status" value="1"/>
</dbReference>
<comment type="subcellular location">
    <subcellularLocation>
        <location evidence="1">Membrane</location>
        <topology evidence="1">Multi-pass membrane protein</topology>
    </subcellularLocation>
</comment>
<feature type="transmembrane region" description="Helical" evidence="6">
    <location>
        <begin position="90"/>
        <end position="107"/>
    </location>
</feature>
<keyword evidence="4 6" id="KW-1133">Transmembrane helix</keyword>
<proteinExistence type="predicted"/>
<dbReference type="AlphaFoldDB" id="A0A9Q1GPN3"/>
<evidence type="ECO:0000256" key="3">
    <source>
        <dbReference type="ARBA" id="ARBA00022692"/>
    </source>
</evidence>
<dbReference type="EMBL" id="JAKOGI010001649">
    <property type="protein sequence ID" value="KAJ8424571.1"/>
    <property type="molecule type" value="Genomic_DNA"/>
</dbReference>
<feature type="domain" description="ABC transporter family G" evidence="7">
    <location>
        <begin position="76"/>
        <end position="271"/>
    </location>
</feature>
<feature type="transmembrane region" description="Helical" evidence="6">
    <location>
        <begin position="219"/>
        <end position="237"/>
    </location>
</feature>
<evidence type="ECO:0000256" key="2">
    <source>
        <dbReference type="ARBA" id="ARBA00022448"/>
    </source>
</evidence>
<evidence type="ECO:0000259" key="7">
    <source>
        <dbReference type="Pfam" id="PF19055"/>
    </source>
</evidence>
<keyword evidence="5 6" id="KW-0472">Membrane</keyword>
<evidence type="ECO:0000256" key="5">
    <source>
        <dbReference type="ARBA" id="ARBA00023136"/>
    </source>
</evidence>
<sequence>MLEAQLMGLGSRQARLVQRLMCDSGLIMGFPTLYCLGAKLDLLKDQIKAYLLGFGYGPWSLTSRVQDGHVACNQESRVGKQRLRDARIQAVDYLILLLAGACLGTIAKVSDESFGAVGYTYTVIAVSLLCKIAALRSFALDKLHYWRESASGISSLAHFLAKDTVDHFNTIVKPLVYLSMFYFFNNPRSTILENYLVLICLVYCVTGIAYVLAICFEPGPAQLWSVLLPVVFTLIATQDKAKGFLSRFEDFCYPKWAMEAFIIANAQRLFTLPSAESIVTRLMAIPQSTSYFLQAAGASMLTAIVLVLFFPISF</sequence>
<feature type="transmembrane region" description="Helical" evidence="6">
    <location>
        <begin position="291"/>
        <end position="312"/>
    </location>
</feature>
<dbReference type="PANTHER" id="PTHR48041:SF91">
    <property type="entry name" value="ABC TRANSPORTER G FAMILY MEMBER 28"/>
    <property type="match status" value="1"/>
</dbReference>
<feature type="transmembrane region" description="Helical" evidence="6">
    <location>
        <begin position="119"/>
        <end position="139"/>
    </location>
</feature>
<accession>A0A9Q1GPN3</accession>
<dbReference type="InterPro" id="IPR050352">
    <property type="entry name" value="ABCG_transporters"/>
</dbReference>
<evidence type="ECO:0000313" key="8">
    <source>
        <dbReference type="EMBL" id="KAJ8424571.1"/>
    </source>
</evidence>
<evidence type="ECO:0000256" key="4">
    <source>
        <dbReference type="ARBA" id="ARBA00022989"/>
    </source>
</evidence>